<reference evidence="6 7" key="1">
    <citation type="journal article" date="2017" name="BMC Genomics">
        <title>Comparative genomic and phylogenomic analyses of the Bifidobacteriaceae family.</title>
        <authorList>
            <person name="Lugli G.A."/>
            <person name="Milani C."/>
            <person name="Turroni F."/>
            <person name="Duranti S."/>
            <person name="Mancabelli L."/>
            <person name="Mangifesta M."/>
            <person name="Ferrario C."/>
            <person name="Modesto M."/>
            <person name="Mattarelli P."/>
            <person name="Jiri K."/>
            <person name="van Sinderen D."/>
            <person name="Ventura M."/>
        </authorList>
    </citation>
    <scope>NUCLEOTIDE SEQUENCE [LARGE SCALE GENOMIC DNA]</scope>
    <source>
        <strain evidence="6 7">DSM 24744</strain>
    </source>
</reference>
<evidence type="ECO:0000259" key="5">
    <source>
        <dbReference type="Pfam" id="PF04073"/>
    </source>
</evidence>
<feature type="domain" description="YbaK/aminoacyl-tRNA synthetase-associated" evidence="5">
    <location>
        <begin position="65"/>
        <end position="177"/>
    </location>
</feature>
<organism evidence="6 7">
    <name type="scientific">Pseudoscardovia suis</name>
    <dbReference type="NCBI Taxonomy" id="987063"/>
    <lineage>
        <taxon>Bacteria</taxon>
        <taxon>Bacillati</taxon>
        <taxon>Actinomycetota</taxon>
        <taxon>Actinomycetes</taxon>
        <taxon>Bifidobacteriales</taxon>
        <taxon>Bifidobacteriaceae</taxon>
        <taxon>Pseudoscardovia</taxon>
    </lineage>
</organism>
<keyword evidence="3 4" id="KW-0456">Lyase</keyword>
<dbReference type="GO" id="GO:0006412">
    <property type="term" value="P:translation"/>
    <property type="evidence" value="ECO:0007669"/>
    <property type="project" value="UniProtKB-KW"/>
</dbReference>
<evidence type="ECO:0000313" key="7">
    <source>
        <dbReference type="Proteomes" id="UP000216454"/>
    </source>
</evidence>
<dbReference type="PIRSF" id="PIRSF006181">
    <property type="entry name" value="EbsC_YbaK"/>
    <property type="match status" value="1"/>
</dbReference>
<dbReference type="InterPro" id="IPR004369">
    <property type="entry name" value="Prolyl-tRNA_editing_YbaK/EbsC"/>
</dbReference>
<keyword evidence="6" id="KW-0030">Aminoacyl-tRNA synthetase</keyword>
<dbReference type="EMBL" id="MWWQ01000005">
    <property type="protein sequence ID" value="OZG52744.1"/>
    <property type="molecule type" value="Genomic_DNA"/>
</dbReference>
<sequence>MGTAAPATHADCDTRRTTIGTMAKKKTKKGGASTPATVQLDEAGVPFTLYEYHHSGDHMDEGYGKEAAEQLGKDERQVCKTLLVSTEHGLVTGVVPVNGHMSMKGIAQAVGEKKAEMAEPKDAMRETGYVVGGISPLGQRTKHRTVIDESVMAFDEVLVSGGKRGLSLGVNPHDLVKVLDAVVAPIATDKKSY</sequence>
<dbReference type="InterPro" id="IPR007214">
    <property type="entry name" value="YbaK/aa-tRNA-synth-assoc-dom"/>
</dbReference>
<keyword evidence="6" id="KW-0436">Ligase</keyword>
<dbReference type="GO" id="GO:0016829">
    <property type="term" value="F:lyase activity"/>
    <property type="evidence" value="ECO:0007669"/>
    <property type="project" value="UniProtKB-KW"/>
</dbReference>
<dbReference type="GO" id="GO:0004812">
    <property type="term" value="F:aminoacyl-tRNA ligase activity"/>
    <property type="evidence" value="ECO:0007669"/>
    <property type="project" value="UniProtKB-KW"/>
</dbReference>
<dbReference type="InterPro" id="IPR036754">
    <property type="entry name" value="YbaK/aa-tRNA-synt-asso_dom_sf"/>
</dbReference>
<proteinExistence type="inferred from homology"/>
<comment type="similarity">
    <text evidence="1 4">Belongs to the prolyl-tRNA editing family. YbaK/EbsC subfamily.</text>
</comment>
<dbReference type="SUPFAM" id="SSF55826">
    <property type="entry name" value="YbaK/ProRS associated domain"/>
    <property type="match status" value="1"/>
</dbReference>
<dbReference type="EC" id="4.2.-.-" evidence="4"/>
<comment type="caution">
    <text evidence="6">The sequence shown here is derived from an EMBL/GenBank/DDBJ whole genome shotgun (WGS) entry which is preliminary data.</text>
</comment>
<dbReference type="PANTHER" id="PTHR30411">
    <property type="entry name" value="CYTOPLASMIC PROTEIN"/>
    <property type="match status" value="1"/>
</dbReference>
<evidence type="ECO:0000256" key="4">
    <source>
        <dbReference type="PIRNR" id="PIRNR006181"/>
    </source>
</evidence>
<dbReference type="NCBIfam" id="TIGR00011">
    <property type="entry name" value="YbaK_EbsC"/>
    <property type="match status" value="1"/>
</dbReference>
<name>A0A261F0U3_9BIFI</name>
<gene>
    <name evidence="6" type="ORF">PSSU_0362</name>
</gene>
<dbReference type="Gene3D" id="3.90.960.10">
    <property type="entry name" value="YbaK/aminoacyl-tRNA synthetase-associated domain"/>
    <property type="match status" value="1"/>
</dbReference>
<protein>
    <recommendedName>
        <fullName evidence="4">Cys-tRNA(Pro)/Cys-tRNA(Cys) deacylase</fullName>
        <ecNumber evidence="4">4.2.-.-</ecNumber>
    </recommendedName>
</protein>
<keyword evidence="7" id="KW-1185">Reference proteome</keyword>
<dbReference type="GO" id="GO:0002161">
    <property type="term" value="F:aminoacyl-tRNA deacylase activity"/>
    <property type="evidence" value="ECO:0007669"/>
    <property type="project" value="InterPro"/>
</dbReference>
<dbReference type="AlphaFoldDB" id="A0A261F0U3"/>
<evidence type="ECO:0000256" key="1">
    <source>
        <dbReference type="ARBA" id="ARBA00009798"/>
    </source>
</evidence>
<dbReference type="PANTHER" id="PTHR30411:SF0">
    <property type="entry name" value="CYS-TRNA(PRO)_CYS-TRNA(CYS) DEACYLASE YBAK"/>
    <property type="match status" value="1"/>
</dbReference>
<evidence type="ECO:0000313" key="6">
    <source>
        <dbReference type="EMBL" id="OZG52744.1"/>
    </source>
</evidence>
<accession>A0A261F0U3</accession>
<keyword evidence="2 4" id="KW-0648">Protein biosynthesis</keyword>
<dbReference type="Proteomes" id="UP000216454">
    <property type="component" value="Unassembled WGS sequence"/>
</dbReference>
<dbReference type="Pfam" id="PF04073">
    <property type="entry name" value="tRNA_edit"/>
    <property type="match status" value="1"/>
</dbReference>
<evidence type="ECO:0000256" key="2">
    <source>
        <dbReference type="ARBA" id="ARBA00022917"/>
    </source>
</evidence>
<dbReference type="CDD" id="cd00002">
    <property type="entry name" value="YbaK_deacylase"/>
    <property type="match status" value="1"/>
</dbReference>
<evidence type="ECO:0000256" key="3">
    <source>
        <dbReference type="ARBA" id="ARBA00023239"/>
    </source>
</evidence>